<proteinExistence type="predicted"/>
<accession>A0A6N2ZIN2</accession>
<feature type="domain" description="G5" evidence="4">
    <location>
        <begin position="1600"/>
        <end position="1675"/>
    </location>
</feature>
<dbReference type="Pfam" id="PF07501">
    <property type="entry name" value="G5"/>
    <property type="match status" value="11"/>
</dbReference>
<dbReference type="Pfam" id="PF18957">
    <property type="entry name" value="RibLong"/>
    <property type="match status" value="1"/>
</dbReference>
<evidence type="ECO:0000259" key="4">
    <source>
        <dbReference type="PROSITE" id="PS51109"/>
    </source>
</evidence>
<name>A0A6N2ZIN2_FINMA</name>
<feature type="region of interest" description="Disordered" evidence="2">
    <location>
        <begin position="569"/>
        <end position="608"/>
    </location>
</feature>
<feature type="region of interest" description="Disordered" evidence="2">
    <location>
        <begin position="1670"/>
        <end position="1833"/>
    </location>
</feature>
<evidence type="ECO:0000313" key="5">
    <source>
        <dbReference type="EMBL" id="VYT79415.1"/>
    </source>
</evidence>
<feature type="region of interest" description="Disordered" evidence="2">
    <location>
        <begin position="1200"/>
        <end position="1220"/>
    </location>
</feature>
<feature type="domain" description="G5" evidence="4">
    <location>
        <begin position="1150"/>
        <end position="1230"/>
    </location>
</feature>
<dbReference type="Gene3D" id="2.20.230.10">
    <property type="entry name" value="Resuscitation-promoting factor rpfb"/>
    <property type="match status" value="8"/>
</dbReference>
<dbReference type="InterPro" id="IPR046774">
    <property type="entry name" value="pAdhesive_10"/>
</dbReference>
<dbReference type="PROSITE" id="PS51109">
    <property type="entry name" value="G5"/>
    <property type="match status" value="11"/>
</dbReference>
<feature type="domain" description="G5" evidence="4">
    <location>
        <begin position="998"/>
        <end position="1078"/>
    </location>
</feature>
<reference evidence="5" key="1">
    <citation type="submission" date="2019-11" db="EMBL/GenBank/DDBJ databases">
        <authorList>
            <person name="Feng L."/>
        </authorList>
    </citation>
    <scope>NUCLEOTIDE SEQUENCE</scope>
    <source>
        <strain evidence="5">FmagnaLFYP121</strain>
    </source>
</reference>
<protein>
    <submittedName>
        <fullName evidence="5">Surface protein</fullName>
    </submittedName>
</protein>
<dbReference type="Pfam" id="PF20592">
    <property type="entry name" value="pAdhesive_10"/>
    <property type="match status" value="1"/>
</dbReference>
<feature type="domain" description="G5" evidence="4">
    <location>
        <begin position="1379"/>
        <end position="1459"/>
    </location>
</feature>
<evidence type="ECO:0000256" key="1">
    <source>
        <dbReference type="ARBA" id="ARBA00022729"/>
    </source>
</evidence>
<evidence type="ECO:0000256" key="3">
    <source>
        <dbReference type="SAM" id="SignalP"/>
    </source>
</evidence>
<feature type="domain" description="G5" evidence="4">
    <location>
        <begin position="774"/>
        <end position="855"/>
    </location>
</feature>
<feature type="domain" description="G5" evidence="4">
    <location>
        <begin position="849"/>
        <end position="928"/>
    </location>
</feature>
<feature type="domain" description="G5" evidence="4">
    <location>
        <begin position="1529"/>
        <end position="1609"/>
    </location>
</feature>
<feature type="signal peptide" evidence="3">
    <location>
        <begin position="1"/>
        <end position="25"/>
    </location>
</feature>
<feature type="compositionally biased region" description="Basic and acidic residues" evidence="2">
    <location>
        <begin position="571"/>
        <end position="588"/>
    </location>
</feature>
<dbReference type="InterPro" id="IPR011098">
    <property type="entry name" value="G5_dom"/>
</dbReference>
<feature type="domain" description="G5" evidence="4">
    <location>
        <begin position="1458"/>
        <end position="1536"/>
    </location>
</feature>
<feature type="domain" description="G5" evidence="4">
    <location>
        <begin position="1226"/>
        <end position="1308"/>
    </location>
</feature>
<sequence>MKINKKLLMAALASAVIVSAPQAKAYTLSNAESVATNTGIGLSEEKPQAAVRAPQEETEPNYAEDEAKIKDFSGSERYRSTQLEQGGGPYTSFSNKENINEFIDGFRYRNLEPSATSPDKTLWGFEIELDKEKAQRTYTDFYFTNTGNLAAFVNTGSIPANDVGKRIGKNFKDPTYKSTAEIIVDGQRAQRNFNLYANEEDLKYINSIENKNIVMAWQSNYLKDNPNGPLWATQGPSSAYGFAVNPWPNENDMLSLIKLNGSHNKKEFVQGQTITTDITIENLDDNARKRLVGQVYHPITGEIVPGAKAYINNQDKVVIEMPDGVIDEDGNLNTDSIFYSDPNYKALQNLEVKFLARPRTAEEFTIIANDNEGTYTPTGAGTATINHKGENVEIDLQGIDRYDHYNEIGRFKINLDDTRYYDQGFIDGNDDDTSKHTSSAVKPGEELEVELYVPEDKKDKDVFPNQKTPEEMEAAKNEKQAVGTIDWQFINKINEGKKSEDQWKLEYDESTLPTTFKITPPKSAKAGEFVAVPLTYTYTNGSTDTHWFHFVVQESTNNRPDYFVQVDYPSEEQKSTPKLPEDPDDKKLTPQSYSIPEGTEFKDNKGNEWTVSIDNTTGEVTAKPNDPSKFDGGETLTVPVVAHYKDPNEPDKDITEETKAEFVIKERANMTPRYNAKAGKAGDELSSEVILDNKDQYNRKPTKFTIESNTYTDDKGNTWVVAIDQTTGKVTATVPNPEDGKSIDGAIINVPVTAYYYEKDGKEVGTRQVDVQFIASGTTGTHEKTIEIPFETKVEKNPDLKKGEILVVQEGKPGSKKVTYTIKDSKVIKEEETDLIYPQDRLIQVGEGVNDGTHKIEEKSEVPYEIEIEFSDDLKPGEQEVVQEGVPGEKTRTTTLTIEDGKVTKTEEGKFEQNKAPINKKIKVGRNTEGKVEHKEKIPFKYTVEYDSELKAGEYRVETPGRNGERITTWTIKNSKVDGDPKVVETKPIDAVIKVGNKDFTGEFKTTKTESVEFETEYKVNKKLKPGEVKEIQKGELGEKETPVTHTIVNGKVTKSVEGETKQTKAPVKRIVEVGPGTTDGTHTYTSKKPFEVEVRVNPKLKKGEYNVVQKGVEGEEEYTITIENSKVTSTSEAKETKAPVKEIIEVGSEDYTGTVEYVDKDPIPFETEVTVDPSLKPGEIVEDQKGELGEQETKVTRTIKNGEAGEENRGETTVTKEPVKRKIRVGSKTDGQYKETETIPFEVEVRKDPSLKKGEWKYAEIDGVQQTGESGLKERIITIVNSKVTEESEFKTTREPKNAVILVGDDSTEGEVKHTEEIPFGYKVEESDELKPGEYKIVKPGKVGTITTTWTIKDSKVVGDPKVERVEPEDALIQVGKGTPDGTHDFKEKKEIPFETIIEYDDSLEPGEEKVVQEGKPGEQERTNTIVIENGKVKEIKEGTFKTTTEPVNKIVKIGKKKPEGETTKTVEKEIPFETKIIYDDTKDAGFQEIEKEGKPGKEKVTITTKLVDGKLVTTESTEKIEEKEDRVVRIGVKPVVKETEIPGDTEYRYNPELKEGEEKVIEEGSKGKVEYTITFNKEKGKIEVTEKRTEPTNKIVEIGYKTDGKVKVESEIPFEVEIIEDPEMEAGKTEVVQEGKLGKKETIVTIENSKEVSREENIIEKPVKKIIKVGTKNVCEIPPVDPKDPKDPETPGGKDPKDPKDPDQPGGKDPKDPEQPGGKDPKDPEQPGGKDPKEPEKPGGKDPKEPEQPGGKDPKDPEQPGGKDPKDPEQPGGKDPKDPEQPGGKDPKDPEQPGGKDPKDPESEEGRVGKECRSRGRRDQKNTKQTGENAH</sequence>
<evidence type="ECO:0000256" key="2">
    <source>
        <dbReference type="SAM" id="MobiDB-lite"/>
    </source>
</evidence>
<feature type="chain" id="PRO_5026963337" evidence="3">
    <location>
        <begin position="26"/>
        <end position="1833"/>
    </location>
</feature>
<dbReference type="SMART" id="SM01208">
    <property type="entry name" value="G5"/>
    <property type="match status" value="12"/>
</dbReference>
<gene>
    <name evidence="5" type="ORF">FMLFYP121_00571</name>
</gene>
<feature type="region of interest" description="Disordered" evidence="2">
    <location>
        <begin position="41"/>
        <end position="73"/>
    </location>
</feature>
<organism evidence="5">
    <name type="scientific">Finegoldia magna</name>
    <name type="common">Peptostreptococcus magnus</name>
    <dbReference type="NCBI Taxonomy" id="1260"/>
    <lineage>
        <taxon>Bacteria</taxon>
        <taxon>Bacillati</taxon>
        <taxon>Bacillota</taxon>
        <taxon>Tissierellia</taxon>
        <taxon>Tissierellales</taxon>
        <taxon>Peptoniphilaceae</taxon>
        <taxon>Finegoldia</taxon>
    </lineage>
</organism>
<feature type="domain" description="G5" evidence="4">
    <location>
        <begin position="1075"/>
        <end position="1151"/>
    </location>
</feature>
<dbReference type="EMBL" id="CACRTP010000008">
    <property type="protein sequence ID" value="VYT79415.1"/>
    <property type="molecule type" value="Genomic_DNA"/>
</dbReference>
<feature type="domain" description="G5" evidence="4">
    <location>
        <begin position="924"/>
        <end position="999"/>
    </location>
</feature>
<keyword evidence="1 3" id="KW-0732">Signal</keyword>
<dbReference type="Gene3D" id="2.20.230.30">
    <property type="match status" value="4"/>
</dbReference>
<feature type="compositionally biased region" description="Basic and acidic residues" evidence="2">
    <location>
        <begin position="1683"/>
        <end position="1824"/>
    </location>
</feature>
<dbReference type="InterPro" id="IPR044055">
    <property type="entry name" value="RibLong"/>
</dbReference>